<protein>
    <recommendedName>
        <fullName evidence="2">Peptidase C19 ubiquitin carboxyl-terminal hydrolase domain-containing protein</fullName>
    </recommendedName>
</protein>
<evidence type="ECO:0000259" key="2">
    <source>
        <dbReference type="Pfam" id="PF00443"/>
    </source>
</evidence>
<dbReference type="InParanoid" id="A0A3Q1H1M8"/>
<sequence>MNHERFKIFRKKLDNLTVSDHHGLNSPGLTCYLNSVLQVLFMTEAFREEIQRRPSNDSVTIDPHLKRLFDDLERGTARTHSIAATLGITDLYEQRDAAEYFENILRLTSQDVSKIFKGELLHKIRCLHCQKGNDSRSNFWILPLVVEESGHHAYSVEQGIEAFFKGEKVCEENVMFCNHCNEKREAEIDCEITQHPEILTLLLKRFRFDNKRKCYVKLHCKVDVPQTLEVKSCRYDLYALVNHFGNLTGGHYTAEIHSFETREWYHFNDDLVQMVKQPKTSFSSCTAYLLMYRKESTHCEKTDEGGNQESDAHSDVKAEGRHDQRQRQDGVPHHQLKDQYCNKEKNVKHLNGDFLSEDINDATVWKKLKNSSLELDKDQNQTLLQQRPLKDTLLHTDTDRDIYNQSINYNSKIRNSKVHVRCPNSRGTPSEDWRTLDEQNLNLHKLRLKEDDITWERPDYTVSQVRTQTSVISSRSTGNKVSPAGTKGVKNKKDAAAKRSTEGKSMKQRADAGVSVSVGNSPLKSGPVLSNGHSPPSPPYTRRSHSRGRTNEPTEYNVSASEHNKTNNKTQHPVSEHSSRLEVTRGRKTVNHNVKKEPWR</sequence>
<organism evidence="3 4">
    <name type="scientific">Anabas testudineus</name>
    <name type="common">Climbing perch</name>
    <name type="synonym">Anthias testudineus</name>
    <dbReference type="NCBI Taxonomy" id="64144"/>
    <lineage>
        <taxon>Eukaryota</taxon>
        <taxon>Metazoa</taxon>
        <taxon>Chordata</taxon>
        <taxon>Craniata</taxon>
        <taxon>Vertebrata</taxon>
        <taxon>Euteleostomi</taxon>
        <taxon>Actinopterygii</taxon>
        <taxon>Neopterygii</taxon>
        <taxon>Teleostei</taxon>
        <taxon>Neoteleostei</taxon>
        <taxon>Acanthomorphata</taxon>
        <taxon>Anabantaria</taxon>
        <taxon>Anabantiformes</taxon>
        <taxon>Anabantoidei</taxon>
        <taxon>Anabantidae</taxon>
        <taxon>Anabas</taxon>
    </lineage>
</organism>
<dbReference type="Gene3D" id="3.90.70.10">
    <property type="entry name" value="Cysteine proteinases"/>
    <property type="match status" value="1"/>
</dbReference>
<proteinExistence type="predicted"/>
<dbReference type="RefSeq" id="XP_026209256.1">
    <property type="nucleotide sequence ID" value="XM_026353471.1"/>
</dbReference>
<dbReference type="PANTHER" id="PTHR24006">
    <property type="entry name" value="UBIQUITIN CARBOXYL-TERMINAL HYDROLASE"/>
    <property type="match status" value="1"/>
</dbReference>
<name>A0A3Q1H1M8_ANATE</name>
<dbReference type="GO" id="GO:0004843">
    <property type="term" value="F:cysteine-type deubiquitinase activity"/>
    <property type="evidence" value="ECO:0007669"/>
    <property type="project" value="InterPro"/>
</dbReference>
<feature type="domain" description="Peptidase C19 ubiquitin carboxyl-terminal hydrolase" evidence="2">
    <location>
        <begin position="23"/>
        <end position="292"/>
    </location>
</feature>
<dbReference type="PANTHER" id="PTHR24006:SF899">
    <property type="entry name" value="UBIQUITIN CARBOXYL-TERMINAL HYDROLASE"/>
    <property type="match status" value="1"/>
</dbReference>
<evidence type="ECO:0000256" key="1">
    <source>
        <dbReference type="SAM" id="MobiDB-lite"/>
    </source>
</evidence>
<dbReference type="GO" id="GO:0005634">
    <property type="term" value="C:nucleus"/>
    <property type="evidence" value="ECO:0007669"/>
    <property type="project" value="TreeGrafter"/>
</dbReference>
<dbReference type="RefSeq" id="XP_026209257.1">
    <property type="nucleotide sequence ID" value="XM_026353472.1"/>
</dbReference>
<dbReference type="InterPro" id="IPR018200">
    <property type="entry name" value="USP_CS"/>
</dbReference>
<reference evidence="3" key="2">
    <citation type="submission" date="2025-08" db="UniProtKB">
        <authorList>
            <consortium name="Ensembl"/>
        </authorList>
    </citation>
    <scope>IDENTIFICATION</scope>
</reference>
<dbReference type="Proteomes" id="UP000265040">
    <property type="component" value="Chromosome 18"/>
</dbReference>
<feature type="compositionally biased region" description="Polar residues" evidence="1">
    <location>
        <begin position="465"/>
        <end position="480"/>
    </location>
</feature>
<dbReference type="GeneID" id="113157846"/>
<reference evidence="3" key="1">
    <citation type="submission" date="2021-04" db="EMBL/GenBank/DDBJ databases">
        <authorList>
            <consortium name="Wellcome Sanger Institute Data Sharing"/>
        </authorList>
    </citation>
    <scope>NUCLEOTIDE SEQUENCE [LARGE SCALE GENOMIC DNA]</scope>
</reference>
<dbReference type="OrthoDB" id="292964at2759"/>
<dbReference type="GO" id="GO:0005829">
    <property type="term" value="C:cytosol"/>
    <property type="evidence" value="ECO:0007669"/>
    <property type="project" value="TreeGrafter"/>
</dbReference>
<feature type="compositionally biased region" description="Basic and acidic residues" evidence="1">
    <location>
        <begin position="574"/>
        <end position="585"/>
    </location>
</feature>
<dbReference type="CDD" id="cd02257">
    <property type="entry name" value="Peptidase_C19"/>
    <property type="match status" value="1"/>
</dbReference>
<dbReference type="PROSITE" id="PS00973">
    <property type="entry name" value="USP_2"/>
    <property type="match status" value="1"/>
</dbReference>
<keyword evidence="4" id="KW-1185">Reference proteome</keyword>
<dbReference type="InterPro" id="IPR050164">
    <property type="entry name" value="Peptidase_C19"/>
</dbReference>
<dbReference type="InterPro" id="IPR001394">
    <property type="entry name" value="Peptidase_C19_UCH"/>
</dbReference>
<dbReference type="GO" id="GO:0016579">
    <property type="term" value="P:protein deubiquitination"/>
    <property type="evidence" value="ECO:0007669"/>
    <property type="project" value="InterPro"/>
</dbReference>
<dbReference type="InterPro" id="IPR038765">
    <property type="entry name" value="Papain-like_cys_pep_sf"/>
</dbReference>
<evidence type="ECO:0000313" key="4">
    <source>
        <dbReference type="Proteomes" id="UP000265040"/>
    </source>
</evidence>
<feature type="region of interest" description="Disordered" evidence="1">
    <location>
        <begin position="465"/>
        <end position="600"/>
    </location>
</feature>
<dbReference type="GeneTree" id="ENSGT00940000172369"/>
<feature type="region of interest" description="Disordered" evidence="1">
    <location>
        <begin position="300"/>
        <end position="341"/>
    </location>
</feature>
<reference evidence="3" key="3">
    <citation type="submission" date="2025-09" db="UniProtKB">
        <authorList>
            <consortium name="Ensembl"/>
        </authorList>
    </citation>
    <scope>IDENTIFICATION</scope>
</reference>
<accession>A0A3Q1H1M8</accession>
<dbReference type="SUPFAM" id="SSF54001">
    <property type="entry name" value="Cysteine proteinases"/>
    <property type="match status" value="1"/>
</dbReference>
<evidence type="ECO:0000313" key="3">
    <source>
        <dbReference type="Ensembl" id="ENSATEP00000002117.1"/>
    </source>
</evidence>
<dbReference type="AlphaFoldDB" id="A0A3Q1H1M8"/>
<feature type="compositionally biased region" description="Polar residues" evidence="1">
    <location>
        <begin position="551"/>
        <end position="573"/>
    </location>
</feature>
<dbReference type="Ensembl" id="ENSATET00000002141.3">
    <property type="protein sequence ID" value="ENSATEP00000002117.1"/>
    <property type="gene ID" value="ENSATEG00000001520.3"/>
</dbReference>
<dbReference type="Pfam" id="PF00443">
    <property type="entry name" value="UCH"/>
    <property type="match status" value="1"/>
</dbReference>
<feature type="compositionally biased region" description="Basic and acidic residues" evidence="1">
    <location>
        <begin position="491"/>
        <end position="510"/>
    </location>
</feature>